<dbReference type="SUPFAM" id="SSF46785">
    <property type="entry name" value="Winged helix' DNA-binding domain"/>
    <property type="match status" value="1"/>
</dbReference>
<dbReference type="PANTHER" id="PTHR33164:SF43">
    <property type="entry name" value="HTH-TYPE TRANSCRIPTIONAL REPRESSOR YETL"/>
    <property type="match status" value="1"/>
</dbReference>
<dbReference type="InterPro" id="IPR036388">
    <property type="entry name" value="WH-like_DNA-bd_sf"/>
</dbReference>
<dbReference type="SMART" id="SM00347">
    <property type="entry name" value="HTH_MARR"/>
    <property type="match status" value="1"/>
</dbReference>
<dbReference type="PRINTS" id="PR00598">
    <property type="entry name" value="HTHMARR"/>
</dbReference>
<reference evidence="3" key="1">
    <citation type="journal article" date="1999" name="Trends Microbiol.">
        <title>The mar regulon: multiple resistance to antibiotics and other toxic chemicals.</title>
        <authorList>
            <person name="Alekshun M.N."/>
            <person name="Levy S.B."/>
        </authorList>
    </citation>
    <scope>NUCLEOTIDE SEQUENCE</scope>
</reference>
<dbReference type="PANTHER" id="PTHR33164">
    <property type="entry name" value="TRANSCRIPTIONAL REGULATOR, MARR FAMILY"/>
    <property type="match status" value="1"/>
</dbReference>
<dbReference type="Pfam" id="PF12802">
    <property type="entry name" value="MarR_2"/>
    <property type="match status" value="1"/>
</dbReference>
<reference evidence="3" key="3">
    <citation type="submission" date="2025-08" db="UniProtKB">
        <authorList>
            <consortium name="RefSeq"/>
        </authorList>
    </citation>
    <scope>IDENTIFICATION</scope>
</reference>
<keyword evidence="2" id="KW-1185">Reference proteome</keyword>
<dbReference type="PROSITE" id="PS50995">
    <property type="entry name" value="HTH_MARR_2"/>
    <property type="match status" value="1"/>
</dbReference>
<dbReference type="RefSeq" id="WP_051379138.1">
    <property type="nucleotide sequence ID" value="NZ_KI519500.1"/>
</dbReference>
<organism evidence="2 3">
    <name type="scientific">Derxia gummosa DSM 723</name>
    <dbReference type="NCBI Taxonomy" id="1121388"/>
    <lineage>
        <taxon>Bacteria</taxon>
        <taxon>Pseudomonadati</taxon>
        <taxon>Pseudomonadota</taxon>
        <taxon>Betaproteobacteria</taxon>
        <taxon>Burkholderiales</taxon>
        <taxon>Alcaligenaceae</taxon>
        <taxon>Derxia</taxon>
    </lineage>
</organism>
<evidence type="ECO:0000259" key="1">
    <source>
        <dbReference type="PROSITE" id="PS50995"/>
    </source>
</evidence>
<dbReference type="GO" id="GO:0003700">
    <property type="term" value="F:DNA-binding transcription factor activity"/>
    <property type="evidence" value="ECO:0007669"/>
    <property type="project" value="InterPro"/>
</dbReference>
<sequence>MNPTDPVNYKRALPTMRLLTRCFQAFERISNANVRRLGLTGPQFDILATLGNTDGMTFRELGERTLITKGTLTGVVDRLEARALVSRCANESDGRSTRVKLTAEGQALFERVFPEQLAHCSSAFDAHGCEELADLNDRLARLLASLEAFDGSQSAAPNGENDE</sequence>
<dbReference type="Proteomes" id="UP000675920">
    <property type="component" value="Unplaced"/>
</dbReference>
<dbReference type="InterPro" id="IPR036390">
    <property type="entry name" value="WH_DNA-bd_sf"/>
</dbReference>
<dbReference type="InterPro" id="IPR000835">
    <property type="entry name" value="HTH_MarR-typ"/>
</dbReference>
<evidence type="ECO:0000313" key="2">
    <source>
        <dbReference type="Proteomes" id="UP000675920"/>
    </source>
</evidence>
<evidence type="ECO:0000313" key="3">
    <source>
        <dbReference type="RefSeq" id="WP_051379138.1"/>
    </source>
</evidence>
<dbReference type="GO" id="GO:0006950">
    <property type="term" value="P:response to stress"/>
    <property type="evidence" value="ECO:0007669"/>
    <property type="project" value="TreeGrafter"/>
</dbReference>
<name>A0A9U5FZT3_9BURK</name>
<proteinExistence type="predicted"/>
<dbReference type="AlphaFoldDB" id="A0A9U5FZT3"/>
<dbReference type="Gene3D" id="1.10.10.10">
    <property type="entry name" value="Winged helix-like DNA-binding domain superfamily/Winged helix DNA-binding domain"/>
    <property type="match status" value="1"/>
</dbReference>
<feature type="domain" description="HTH marR-type" evidence="1">
    <location>
        <begin position="12"/>
        <end position="144"/>
    </location>
</feature>
<protein>
    <submittedName>
        <fullName evidence="3">MarR family winged helix-turn-helix transcriptional regulator</fullName>
    </submittedName>
</protein>
<reference evidence="3" key="2">
    <citation type="journal article" date="2017" name="Crit. Rev. Biochem. Mol. Biol.">
        <title>MarR family transcription factors: dynamic variations on a common scaffold.</title>
        <authorList>
            <person name="Deochand D.K."/>
            <person name="Grove A."/>
        </authorList>
    </citation>
    <scope>NUCLEOTIDE SEQUENCE</scope>
</reference>
<dbReference type="InterPro" id="IPR039422">
    <property type="entry name" value="MarR/SlyA-like"/>
</dbReference>
<accession>A0A9U5FZT3</accession>
<dbReference type="OrthoDB" id="9787636at2"/>